<accession>X1QD67</accession>
<dbReference type="EMBL" id="BARV01045132">
    <property type="protein sequence ID" value="GAI66158.1"/>
    <property type="molecule type" value="Genomic_DNA"/>
</dbReference>
<evidence type="ECO:0000259" key="1">
    <source>
        <dbReference type="Pfam" id="PF14415"/>
    </source>
</evidence>
<dbReference type="AlphaFoldDB" id="X1QD67"/>
<name>X1QD67_9ZZZZ</name>
<dbReference type="InterPro" id="IPR025538">
    <property type="entry name" value="DUF4424"/>
</dbReference>
<gene>
    <name evidence="2" type="ORF">S06H3_66326</name>
</gene>
<feature type="domain" description="DUF4424" evidence="1">
    <location>
        <begin position="21"/>
        <end position="63"/>
    </location>
</feature>
<comment type="caution">
    <text evidence="2">The sequence shown here is derived from an EMBL/GenBank/DDBJ whole genome shotgun (WGS) entry which is preliminary data.</text>
</comment>
<organism evidence="2">
    <name type="scientific">marine sediment metagenome</name>
    <dbReference type="NCBI Taxonomy" id="412755"/>
    <lineage>
        <taxon>unclassified sequences</taxon>
        <taxon>metagenomes</taxon>
        <taxon>ecological metagenomes</taxon>
    </lineage>
</organism>
<evidence type="ECO:0000313" key="2">
    <source>
        <dbReference type="EMBL" id="GAI66158.1"/>
    </source>
</evidence>
<feature type="non-terminal residue" evidence="2">
    <location>
        <position position="64"/>
    </location>
</feature>
<reference evidence="2" key="1">
    <citation type="journal article" date="2014" name="Front. Microbiol.">
        <title>High frequency of phylogenetically diverse reductive dehalogenase-homologous genes in deep subseafloor sedimentary metagenomes.</title>
        <authorList>
            <person name="Kawai M."/>
            <person name="Futagami T."/>
            <person name="Toyoda A."/>
            <person name="Takaki Y."/>
            <person name="Nishi S."/>
            <person name="Hori S."/>
            <person name="Arai W."/>
            <person name="Tsubouchi T."/>
            <person name="Morono Y."/>
            <person name="Uchiyama I."/>
            <person name="Ito T."/>
            <person name="Fujiyama A."/>
            <person name="Inagaki F."/>
            <person name="Takami H."/>
        </authorList>
    </citation>
    <scope>NUCLEOTIDE SEQUENCE</scope>
    <source>
        <strain evidence="2">Expedition CK06-06</strain>
    </source>
</reference>
<protein>
    <recommendedName>
        <fullName evidence="1">DUF4424 domain-containing protein</fullName>
    </recommendedName>
</protein>
<dbReference type="Pfam" id="PF14415">
    <property type="entry name" value="DUF4424"/>
    <property type="match status" value="1"/>
</dbReference>
<feature type="non-terminal residue" evidence="2">
    <location>
        <position position="1"/>
    </location>
</feature>
<proteinExistence type="predicted"/>
<sequence>ARARFVSIVGAALCCLTPALADDSSATLGAGGLVLQKTDKIALVSEDLYLSVTTVRISYRFRNL</sequence>